<comment type="caution">
    <text evidence="2">The sequence shown here is derived from an EMBL/GenBank/DDBJ whole genome shotgun (WGS) entry which is preliminary data.</text>
</comment>
<gene>
    <name evidence="2" type="ORF">GCM10023187_03690</name>
</gene>
<keyword evidence="1" id="KW-1133">Transmembrane helix</keyword>
<keyword evidence="3" id="KW-1185">Reference proteome</keyword>
<keyword evidence="1" id="KW-0472">Membrane</keyword>
<organism evidence="2 3">
    <name type="scientific">Nibrella viscosa</name>
    <dbReference type="NCBI Taxonomy" id="1084524"/>
    <lineage>
        <taxon>Bacteria</taxon>
        <taxon>Pseudomonadati</taxon>
        <taxon>Bacteroidota</taxon>
        <taxon>Cytophagia</taxon>
        <taxon>Cytophagales</taxon>
        <taxon>Spirosomataceae</taxon>
        <taxon>Nibrella</taxon>
    </lineage>
</organism>
<feature type="transmembrane region" description="Helical" evidence="1">
    <location>
        <begin position="124"/>
        <end position="142"/>
    </location>
</feature>
<keyword evidence="1" id="KW-0812">Transmembrane</keyword>
<sequence length="259" mass="29336">MAGFNRDNGQPEQPFTQKPLPQAAITYNFGASFYTTHTMNVSPFSPKLNRALSGTFLFRALSSELVMLRYALFSWRLRPGYNSDQLIYSMHRKTGFAGLVVAVLFVCLLEGTLVHLLVMRYSPTLATGLTLLTLYTMLFLMAHMNAVMHRPLLIDRQQIILRVGMLWHARIALANIRNVTLYQPFEPDKQTLNLAKPLLTAPNVLLELHTPILVEGMYGFQRMVKRLALYVDEPNLLRFGLSDTFSDLGFGIADHTTAR</sequence>
<name>A0ABP8JTT0_9BACT</name>
<evidence type="ECO:0000313" key="2">
    <source>
        <dbReference type="EMBL" id="GAA4396040.1"/>
    </source>
</evidence>
<dbReference type="EMBL" id="BAABHB010000001">
    <property type="protein sequence ID" value="GAA4396040.1"/>
    <property type="molecule type" value="Genomic_DNA"/>
</dbReference>
<reference evidence="3" key="1">
    <citation type="journal article" date="2019" name="Int. J. Syst. Evol. Microbiol.">
        <title>The Global Catalogue of Microorganisms (GCM) 10K type strain sequencing project: providing services to taxonomists for standard genome sequencing and annotation.</title>
        <authorList>
            <consortium name="The Broad Institute Genomics Platform"/>
            <consortium name="The Broad Institute Genome Sequencing Center for Infectious Disease"/>
            <person name="Wu L."/>
            <person name="Ma J."/>
        </authorList>
    </citation>
    <scope>NUCLEOTIDE SEQUENCE [LARGE SCALE GENOMIC DNA]</scope>
    <source>
        <strain evidence="3">JCM 17925</strain>
    </source>
</reference>
<protein>
    <submittedName>
        <fullName evidence="2">Uncharacterized protein</fullName>
    </submittedName>
</protein>
<evidence type="ECO:0000313" key="3">
    <source>
        <dbReference type="Proteomes" id="UP001500936"/>
    </source>
</evidence>
<evidence type="ECO:0000256" key="1">
    <source>
        <dbReference type="SAM" id="Phobius"/>
    </source>
</evidence>
<accession>A0ABP8JTT0</accession>
<feature type="transmembrane region" description="Helical" evidence="1">
    <location>
        <begin position="96"/>
        <end position="118"/>
    </location>
</feature>
<proteinExistence type="predicted"/>
<dbReference type="Proteomes" id="UP001500936">
    <property type="component" value="Unassembled WGS sequence"/>
</dbReference>